<evidence type="ECO:0000256" key="2">
    <source>
        <dbReference type="ARBA" id="ARBA00023315"/>
    </source>
</evidence>
<evidence type="ECO:0000313" key="4">
    <source>
        <dbReference type="EMBL" id="MBM7797779.1"/>
    </source>
</evidence>
<accession>A0ABS2RII1</accession>
<dbReference type="PROSITE" id="PS51186">
    <property type="entry name" value="GNAT"/>
    <property type="match status" value="1"/>
</dbReference>
<dbReference type="Gene3D" id="3.40.630.30">
    <property type="match status" value="1"/>
</dbReference>
<reference evidence="4 5" key="1">
    <citation type="submission" date="2021-01" db="EMBL/GenBank/DDBJ databases">
        <title>Sequencing the genomes of 1000 actinobacteria strains.</title>
        <authorList>
            <person name="Klenk H.-P."/>
        </authorList>
    </citation>
    <scope>NUCLEOTIDE SEQUENCE [LARGE SCALE GENOMIC DNA]</scope>
    <source>
        <strain evidence="4 5">DSM 18662</strain>
    </source>
</reference>
<evidence type="ECO:0000259" key="3">
    <source>
        <dbReference type="PROSITE" id="PS51186"/>
    </source>
</evidence>
<dbReference type="CDD" id="cd04301">
    <property type="entry name" value="NAT_SF"/>
    <property type="match status" value="1"/>
</dbReference>
<sequence>MPFLRVRPDDPAMLDQFVRLVNDVRQHDDPDTPPVLAGLVAGDLTYGWDLEPGEQYLYLPEGAQEPVGSMGLAWPLRDNLHLVAAEVTVHPDHRRQGHGSAIVREILRRTRQLGRDTIWISTAEDDDGARSFAEAHGFVYASHDARRRQVLAEVDQAEVARLEQSARAAAVDYQLERLVAPTSDDVLAELVEVTAAINDAPMGDLTFEEEKFDLQRLKDFETANAGRGNRLYRVIARHRATGEVGGHTIVGVHPLQPEFAYQGDTAVSRKHRGHRLGLLLKIDMMRWMAEVEPQFTVIETWNHADNTFMINVNEAIGYRLSRVFAAYQLVLTDPADGKPEDLILNAGGV</sequence>
<feature type="domain" description="N-acetyltransferase" evidence="3">
    <location>
        <begin position="4"/>
        <end position="157"/>
    </location>
</feature>
<dbReference type="SUPFAM" id="SSF55729">
    <property type="entry name" value="Acyl-CoA N-acyltransferases (Nat)"/>
    <property type="match status" value="2"/>
</dbReference>
<dbReference type="InterPro" id="IPR016181">
    <property type="entry name" value="Acyl_CoA_acyltransferase"/>
</dbReference>
<dbReference type="EMBL" id="JAFBCF010000001">
    <property type="protein sequence ID" value="MBM7797779.1"/>
    <property type="molecule type" value="Genomic_DNA"/>
</dbReference>
<proteinExistence type="predicted"/>
<keyword evidence="2" id="KW-0012">Acyltransferase</keyword>
<protein>
    <submittedName>
        <fullName evidence="4">GNAT superfamily N-acetyltransferase</fullName>
    </submittedName>
</protein>
<organism evidence="4 5">
    <name type="scientific">Microlunatus panaciterrae</name>
    <dbReference type="NCBI Taxonomy" id="400768"/>
    <lineage>
        <taxon>Bacteria</taxon>
        <taxon>Bacillati</taxon>
        <taxon>Actinomycetota</taxon>
        <taxon>Actinomycetes</taxon>
        <taxon>Propionibacteriales</taxon>
        <taxon>Propionibacteriaceae</taxon>
        <taxon>Microlunatus</taxon>
    </lineage>
</organism>
<comment type="caution">
    <text evidence="4">The sequence shown here is derived from an EMBL/GenBank/DDBJ whole genome shotgun (WGS) entry which is preliminary data.</text>
</comment>
<dbReference type="PANTHER" id="PTHR43877">
    <property type="entry name" value="AMINOALKYLPHOSPHONATE N-ACETYLTRANSFERASE-RELATED-RELATED"/>
    <property type="match status" value="1"/>
</dbReference>
<dbReference type="RefSeq" id="WP_204916414.1">
    <property type="nucleotide sequence ID" value="NZ_BAAAQP010000011.1"/>
</dbReference>
<keyword evidence="5" id="KW-1185">Reference proteome</keyword>
<keyword evidence="1" id="KW-0808">Transferase</keyword>
<dbReference type="Pfam" id="PF00583">
    <property type="entry name" value="Acetyltransf_1"/>
    <property type="match status" value="1"/>
</dbReference>
<dbReference type="InterPro" id="IPR000182">
    <property type="entry name" value="GNAT_dom"/>
</dbReference>
<evidence type="ECO:0000256" key="1">
    <source>
        <dbReference type="ARBA" id="ARBA00022679"/>
    </source>
</evidence>
<evidence type="ECO:0000313" key="5">
    <source>
        <dbReference type="Proteomes" id="UP000704762"/>
    </source>
</evidence>
<dbReference type="Proteomes" id="UP000704762">
    <property type="component" value="Unassembled WGS sequence"/>
</dbReference>
<gene>
    <name evidence="4" type="ORF">JOE57_000700</name>
</gene>
<dbReference type="InterPro" id="IPR050832">
    <property type="entry name" value="Bact_Acetyltransf"/>
</dbReference>
<name>A0ABS2RII1_9ACTN</name>